<dbReference type="SMART" id="SM00464">
    <property type="entry name" value="LON"/>
    <property type="match status" value="1"/>
</dbReference>
<protein>
    <submittedName>
        <fullName evidence="2">LON peptidase substrate-binding domain-containing protein</fullName>
    </submittedName>
</protein>
<dbReference type="Gene3D" id="2.30.130.40">
    <property type="entry name" value="LON domain-like"/>
    <property type="match status" value="1"/>
</dbReference>
<evidence type="ECO:0000313" key="2">
    <source>
        <dbReference type="EMBL" id="QOY85247.1"/>
    </source>
</evidence>
<dbReference type="SUPFAM" id="SSF88697">
    <property type="entry name" value="PUA domain-like"/>
    <property type="match status" value="1"/>
</dbReference>
<dbReference type="AlphaFoldDB" id="A0A7S7NKE3"/>
<dbReference type="InterPro" id="IPR015947">
    <property type="entry name" value="PUA-like_sf"/>
</dbReference>
<evidence type="ECO:0000313" key="3">
    <source>
        <dbReference type="Proteomes" id="UP000593892"/>
    </source>
</evidence>
<dbReference type="PANTHER" id="PTHR46732">
    <property type="entry name" value="ATP-DEPENDENT PROTEASE LA (LON) DOMAIN PROTEIN"/>
    <property type="match status" value="1"/>
</dbReference>
<dbReference type="RefSeq" id="WP_194446917.1">
    <property type="nucleotide sequence ID" value="NZ_CP063849.1"/>
</dbReference>
<accession>A0A7S7NKE3</accession>
<organism evidence="2 3">
    <name type="scientific">Paludibaculum fermentans</name>
    <dbReference type="NCBI Taxonomy" id="1473598"/>
    <lineage>
        <taxon>Bacteria</taxon>
        <taxon>Pseudomonadati</taxon>
        <taxon>Acidobacteriota</taxon>
        <taxon>Terriglobia</taxon>
        <taxon>Bryobacterales</taxon>
        <taxon>Bryobacteraceae</taxon>
        <taxon>Paludibaculum</taxon>
    </lineage>
</organism>
<reference evidence="2 3" key="1">
    <citation type="submission" date="2020-10" db="EMBL/GenBank/DDBJ databases">
        <title>Complete genome sequence of Paludibaculum fermentans P105T, a facultatively anaerobic acidobacterium capable of dissimilatory Fe(III) reduction.</title>
        <authorList>
            <person name="Dedysh S.N."/>
            <person name="Beletsky A.V."/>
            <person name="Kulichevskaya I.S."/>
            <person name="Mardanov A.V."/>
            <person name="Ravin N.V."/>
        </authorList>
    </citation>
    <scope>NUCLEOTIDE SEQUENCE [LARGE SCALE GENOMIC DNA]</scope>
    <source>
        <strain evidence="2 3">P105</strain>
    </source>
</reference>
<gene>
    <name evidence="2" type="ORF">IRI77_20645</name>
</gene>
<dbReference type="PROSITE" id="PS51787">
    <property type="entry name" value="LON_N"/>
    <property type="match status" value="1"/>
</dbReference>
<dbReference type="KEGG" id="pfer:IRI77_20645"/>
<dbReference type="InterPro" id="IPR046336">
    <property type="entry name" value="Lon_prtase_N_sf"/>
</dbReference>
<dbReference type="PANTHER" id="PTHR46732:SF8">
    <property type="entry name" value="ATP-DEPENDENT PROTEASE LA (LON) DOMAIN PROTEIN"/>
    <property type="match status" value="1"/>
</dbReference>
<feature type="domain" description="Lon N-terminal" evidence="1">
    <location>
        <begin position="9"/>
        <end position="189"/>
    </location>
</feature>
<dbReference type="EMBL" id="CP063849">
    <property type="protein sequence ID" value="QOY85247.1"/>
    <property type="molecule type" value="Genomic_DNA"/>
</dbReference>
<keyword evidence="3" id="KW-1185">Reference proteome</keyword>
<dbReference type="Proteomes" id="UP000593892">
    <property type="component" value="Chromosome"/>
</dbReference>
<proteinExistence type="predicted"/>
<sequence length="218" mass="25028">MSHNTKMPEGLLPLFPLEVVLFPNTSLPLHIFEDRYKEMINECITEDRAFGIVLSRGNGVLRTGTTAAVEQVLQRFEDGRLDILTLGRRRFEILSIQTDRNFFQAEVQYFDDDDQAPASLQTILRALEQFEELVKLTGDETETPEADHPELSFQLAQISTDLSFRQTLLQMRSEADRMEQVREHLAVLLERHKLGKEIRKVARLNGHGKHTPDLSSLE</sequence>
<dbReference type="Pfam" id="PF02190">
    <property type="entry name" value="LON_substr_bdg"/>
    <property type="match status" value="1"/>
</dbReference>
<name>A0A7S7NKE3_PALFE</name>
<evidence type="ECO:0000259" key="1">
    <source>
        <dbReference type="PROSITE" id="PS51787"/>
    </source>
</evidence>
<dbReference type="InterPro" id="IPR003111">
    <property type="entry name" value="Lon_prtase_N"/>
</dbReference>